<dbReference type="AlphaFoldDB" id="A0A2M8LS55"/>
<feature type="transmembrane region" description="Helical" evidence="6">
    <location>
        <begin position="156"/>
        <end position="178"/>
    </location>
</feature>
<dbReference type="PANTHER" id="PTHR39157">
    <property type="entry name" value="INTEGRAL MEMBRANE PROTEIN-RELATED"/>
    <property type="match status" value="1"/>
</dbReference>
<dbReference type="EMBL" id="PGGW01000068">
    <property type="protein sequence ID" value="PJE94768.1"/>
    <property type="molecule type" value="Genomic_DNA"/>
</dbReference>
<keyword evidence="4 6" id="KW-0472">Membrane</keyword>
<evidence type="ECO:0000256" key="2">
    <source>
        <dbReference type="ARBA" id="ARBA00022692"/>
    </source>
</evidence>
<accession>A0A2M8LS55</accession>
<keyword evidence="3 6" id="KW-1133">Transmembrane helix</keyword>
<protein>
    <recommendedName>
        <fullName evidence="9">DoxX family protein</fullName>
    </recommendedName>
</protein>
<dbReference type="Pfam" id="PF07681">
    <property type="entry name" value="DoxX"/>
    <property type="match status" value="1"/>
</dbReference>
<dbReference type="InterPro" id="IPR032808">
    <property type="entry name" value="DoxX"/>
</dbReference>
<name>A0A2M8LS55_9ACTN</name>
<evidence type="ECO:0008006" key="9">
    <source>
        <dbReference type="Google" id="ProtNLM"/>
    </source>
</evidence>
<comment type="caution">
    <text evidence="7">The sequence shown here is derived from an EMBL/GenBank/DDBJ whole genome shotgun (WGS) entry which is preliminary data.</text>
</comment>
<keyword evidence="2 6" id="KW-0812">Transmembrane</keyword>
<feature type="transmembrane region" description="Helical" evidence="6">
    <location>
        <begin position="99"/>
        <end position="117"/>
    </location>
</feature>
<feature type="compositionally biased region" description="Basic and acidic residues" evidence="5">
    <location>
        <begin position="19"/>
        <end position="31"/>
    </location>
</feature>
<evidence type="ECO:0000256" key="6">
    <source>
        <dbReference type="SAM" id="Phobius"/>
    </source>
</evidence>
<keyword evidence="8" id="KW-1185">Reference proteome</keyword>
<evidence type="ECO:0000256" key="5">
    <source>
        <dbReference type="SAM" id="MobiDB-lite"/>
    </source>
</evidence>
<evidence type="ECO:0000313" key="8">
    <source>
        <dbReference type="Proteomes" id="UP000230407"/>
    </source>
</evidence>
<evidence type="ECO:0000256" key="4">
    <source>
        <dbReference type="ARBA" id="ARBA00023136"/>
    </source>
</evidence>
<reference evidence="7 8" key="1">
    <citation type="submission" date="2017-11" db="EMBL/GenBank/DDBJ databases">
        <title>Streptomyces carmine sp. nov., a novel actinomycete isolated from Sophora alopecuroides in Xinjiang, China.</title>
        <authorList>
            <person name="Wang Y."/>
            <person name="Luo X."/>
            <person name="Wan C."/>
            <person name="Zhang L."/>
        </authorList>
    </citation>
    <scope>NUCLEOTIDE SEQUENCE [LARGE SCALE GENOMIC DNA]</scope>
    <source>
        <strain evidence="7 8">TRM SA0054</strain>
    </source>
</reference>
<feature type="region of interest" description="Disordered" evidence="5">
    <location>
        <begin position="1"/>
        <end position="31"/>
    </location>
</feature>
<evidence type="ECO:0000256" key="3">
    <source>
        <dbReference type="ARBA" id="ARBA00022989"/>
    </source>
</evidence>
<organism evidence="7 8">
    <name type="scientific">Streptomyces carminius</name>
    <dbReference type="NCBI Taxonomy" id="2665496"/>
    <lineage>
        <taxon>Bacteria</taxon>
        <taxon>Bacillati</taxon>
        <taxon>Actinomycetota</taxon>
        <taxon>Actinomycetes</taxon>
        <taxon>Kitasatosporales</taxon>
        <taxon>Streptomycetaceae</taxon>
        <taxon>Streptomyces</taxon>
    </lineage>
</organism>
<feature type="transmembrane region" description="Helical" evidence="6">
    <location>
        <begin position="124"/>
        <end position="144"/>
    </location>
</feature>
<evidence type="ECO:0000313" key="7">
    <source>
        <dbReference type="EMBL" id="PJE94768.1"/>
    </source>
</evidence>
<dbReference type="Proteomes" id="UP000230407">
    <property type="component" value="Unassembled WGS sequence"/>
</dbReference>
<evidence type="ECO:0000256" key="1">
    <source>
        <dbReference type="ARBA" id="ARBA00004141"/>
    </source>
</evidence>
<gene>
    <name evidence="7" type="ORF">CUT44_26800</name>
</gene>
<dbReference type="GO" id="GO:0016020">
    <property type="term" value="C:membrane"/>
    <property type="evidence" value="ECO:0007669"/>
    <property type="project" value="UniProtKB-SubCell"/>
</dbReference>
<feature type="transmembrane region" description="Helical" evidence="6">
    <location>
        <begin position="41"/>
        <end position="58"/>
    </location>
</feature>
<sequence length="200" mass="21123">MSLSNRARGRGTPSWAGTGEHEGHEEGARPAGLRERAARHALLPLRLFLGVTFLYAGLDKMTDPDFLSTGGPGSLGDLLGSIQGAAAPWMLDLAQRDPVAFGYAISLGETAVGLGALAGLWTRLAALGGALISLSFWLTISWNVGPYYYSPDAAYLAAWTPLLLAGAPTLSLDAYLAARRARNGHEHEHEHGGPRHRSAG</sequence>
<comment type="subcellular location">
    <subcellularLocation>
        <location evidence="1">Membrane</location>
        <topology evidence="1">Multi-pass membrane protein</topology>
    </subcellularLocation>
</comment>
<dbReference type="RefSeq" id="WP_100204549.1">
    <property type="nucleotide sequence ID" value="NZ_PGGW01000068.1"/>
</dbReference>
<proteinExistence type="predicted"/>
<dbReference type="PANTHER" id="PTHR39157:SF1">
    <property type="entry name" value="DOXX FAMILY PROTEIN"/>
    <property type="match status" value="1"/>
</dbReference>